<comment type="subcellular location">
    <subcellularLocation>
        <location evidence="2">Cytoplasm</location>
    </subcellularLocation>
    <subcellularLocation>
        <location evidence="1">Peroxisome</location>
    </subcellularLocation>
</comment>
<evidence type="ECO:0000313" key="10">
    <source>
        <dbReference type="Proteomes" id="UP001234989"/>
    </source>
</evidence>
<evidence type="ECO:0000313" key="9">
    <source>
        <dbReference type="EMBL" id="WMV48699.1"/>
    </source>
</evidence>
<comment type="similarity">
    <text evidence="3">Belongs to the peroxisomal targeting signal receptor family.</text>
</comment>
<organism evidence="9 10">
    <name type="scientific">Solanum verrucosum</name>
    <dbReference type="NCBI Taxonomy" id="315347"/>
    <lineage>
        <taxon>Eukaryota</taxon>
        <taxon>Viridiplantae</taxon>
        <taxon>Streptophyta</taxon>
        <taxon>Embryophyta</taxon>
        <taxon>Tracheophyta</taxon>
        <taxon>Spermatophyta</taxon>
        <taxon>Magnoliopsida</taxon>
        <taxon>eudicotyledons</taxon>
        <taxon>Gunneridae</taxon>
        <taxon>Pentapetalae</taxon>
        <taxon>asterids</taxon>
        <taxon>lamiids</taxon>
        <taxon>Solanales</taxon>
        <taxon>Solanaceae</taxon>
        <taxon>Solanoideae</taxon>
        <taxon>Solaneae</taxon>
        <taxon>Solanum</taxon>
    </lineage>
</organism>
<gene>
    <name evidence="9" type="ORF">MTR67_042084</name>
</gene>
<evidence type="ECO:0000256" key="5">
    <source>
        <dbReference type="ARBA" id="ARBA00022737"/>
    </source>
</evidence>
<dbReference type="GO" id="GO:0016560">
    <property type="term" value="P:protein import into peroxisome matrix, docking"/>
    <property type="evidence" value="ECO:0007669"/>
    <property type="project" value="TreeGrafter"/>
</dbReference>
<dbReference type="PANTHER" id="PTHR10130:SF0">
    <property type="entry name" value="GH08708P"/>
    <property type="match status" value="1"/>
</dbReference>
<keyword evidence="4" id="KW-0963">Cytoplasm</keyword>
<feature type="repeat" description="TPR" evidence="8">
    <location>
        <begin position="653"/>
        <end position="686"/>
    </location>
</feature>
<sequence length="791" mass="88151">MAMRDLVTGAPSCGEPSSSSNPLGALANALIGSSSKTQVNLRGGPMVWAWDFHVGGLKFETPCQRKQGERLKEIPTSVTTSSNGNFLAGVEEPFVSLPGSEFEHPLQPNIQGSQFLQGFRSADQNRLADAWDEIQRPQLPFAHGSQNMTNIPLEHARLQPDLNGPPQQVLSSFLHSFVNSGHGGVPFRPASLPLLGLSEGDKQCIRDRSTIMARHFFADKTEDFINGQVNALLSSLEIDNHVRARGPVPGRYPELEEYWNESLAMKPVPHVADGWINEFAQNRVGHADPNAWAQSFEQQHGSNGWASEFEHEQSQLGMIGQMRGANIPNLAAMEQTRMLAHTLAQNSDPKFQNSKFLQFVSKMSRGEISIEENQFKPATISSGDWAAEYEQQHNGGQSWADQFAHEEARSPFTLMFVRFIYCFQLSRGPQGWVNEFSAERAQHGSVNDEWVSEFSKLNVNDDWADEFGRQVAEGAFGETSADGWAEAYDEYMNEQAALKQQSDASRGVYVFSDLNPYVGHPNPLKEGQELFRKGLLSEAVLALEAEVLKNPENAEGWRLLGIAHAENDDDQQAIAAMMRAQEADPANLEVLLSLGVSHTNELEQQAALKYLYSWLRHHPKYGSIAPQEQPISFYHADVAGLFTDAAKMAPEDADVHIVLGVLYNLSREYDKAIESFKTALELKPRDYSLWNKLGATQANSVQSSDAILAYQQALDIKPNYVRAWANMGISYANQGMYEDSIRYYVRALAMNPKADNAWQYLRISLSCASRNDMLEACDSRNIDVLQKEFPL</sequence>
<keyword evidence="5" id="KW-0677">Repeat</keyword>
<evidence type="ECO:0000256" key="3">
    <source>
        <dbReference type="ARBA" id="ARBA00005348"/>
    </source>
</evidence>
<evidence type="ECO:0000256" key="6">
    <source>
        <dbReference type="ARBA" id="ARBA00022803"/>
    </source>
</evidence>
<dbReference type="GO" id="GO:0005052">
    <property type="term" value="F:peroxisome matrix targeting signal-1 binding"/>
    <property type="evidence" value="ECO:0007669"/>
    <property type="project" value="TreeGrafter"/>
</dbReference>
<evidence type="ECO:0000256" key="7">
    <source>
        <dbReference type="ARBA" id="ARBA00023140"/>
    </source>
</evidence>
<dbReference type="Proteomes" id="UP001234989">
    <property type="component" value="Chromosome 10"/>
</dbReference>
<reference evidence="9" key="1">
    <citation type="submission" date="2023-08" db="EMBL/GenBank/DDBJ databases">
        <title>A de novo genome assembly of Solanum verrucosum Schlechtendal, a Mexican diploid species geographically isolated from the other diploid A-genome species in potato relatives.</title>
        <authorList>
            <person name="Hosaka K."/>
        </authorList>
    </citation>
    <scope>NUCLEOTIDE SEQUENCE</scope>
    <source>
        <tissue evidence="9">Young leaves</tissue>
    </source>
</reference>
<proteinExistence type="inferred from homology"/>
<feature type="repeat" description="TPR" evidence="8">
    <location>
        <begin position="687"/>
        <end position="720"/>
    </location>
</feature>
<protein>
    <recommendedName>
        <fullName evidence="11">Peroxin-5</fullName>
    </recommendedName>
</protein>
<dbReference type="AlphaFoldDB" id="A0AAF0UML6"/>
<feature type="repeat" description="TPR" evidence="8">
    <location>
        <begin position="721"/>
        <end position="754"/>
    </location>
</feature>
<name>A0AAF0UML6_SOLVR</name>
<dbReference type="PROSITE" id="PS50293">
    <property type="entry name" value="TPR_REGION"/>
    <property type="match status" value="2"/>
</dbReference>
<keyword evidence="6 8" id="KW-0802">TPR repeat</keyword>
<dbReference type="Pfam" id="PF13432">
    <property type="entry name" value="TPR_16"/>
    <property type="match status" value="2"/>
</dbReference>
<evidence type="ECO:0008006" key="11">
    <source>
        <dbReference type="Google" id="ProtNLM"/>
    </source>
</evidence>
<evidence type="ECO:0000256" key="2">
    <source>
        <dbReference type="ARBA" id="ARBA00004496"/>
    </source>
</evidence>
<dbReference type="PROSITE" id="PS50005">
    <property type="entry name" value="TPR"/>
    <property type="match status" value="4"/>
</dbReference>
<evidence type="ECO:0000256" key="8">
    <source>
        <dbReference type="PROSITE-ProRule" id="PRU00339"/>
    </source>
</evidence>
<accession>A0AAF0UML6</accession>
<dbReference type="FunFam" id="1.25.40.10:FF:000110">
    <property type="entry name" value="Peroxisome biogenesis protein 5"/>
    <property type="match status" value="1"/>
</dbReference>
<dbReference type="SMART" id="SM00028">
    <property type="entry name" value="TPR"/>
    <property type="match status" value="5"/>
</dbReference>
<dbReference type="InterPro" id="IPR019734">
    <property type="entry name" value="TPR_rpt"/>
</dbReference>
<dbReference type="GO" id="GO:0005778">
    <property type="term" value="C:peroxisomal membrane"/>
    <property type="evidence" value="ECO:0007669"/>
    <property type="project" value="TreeGrafter"/>
</dbReference>
<keyword evidence="7" id="KW-0576">Peroxisome</keyword>
<dbReference type="GO" id="GO:0005829">
    <property type="term" value="C:cytosol"/>
    <property type="evidence" value="ECO:0007669"/>
    <property type="project" value="TreeGrafter"/>
</dbReference>
<evidence type="ECO:0000256" key="4">
    <source>
        <dbReference type="ARBA" id="ARBA00022490"/>
    </source>
</evidence>
<feature type="repeat" description="TPR" evidence="8">
    <location>
        <begin position="554"/>
        <end position="587"/>
    </location>
</feature>
<dbReference type="EMBL" id="CP133621">
    <property type="protein sequence ID" value="WMV48699.1"/>
    <property type="molecule type" value="Genomic_DNA"/>
</dbReference>
<dbReference type="SUPFAM" id="SSF48452">
    <property type="entry name" value="TPR-like"/>
    <property type="match status" value="1"/>
</dbReference>
<dbReference type="InterPro" id="IPR024111">
    <property type="entry name" value="PEX5/PEX5L"/>
</dbReference>
<dbReference type="PANTHER" id="PTHR10130">
    <property type="entry name" value="PEROXISOMAL TARGETING SIGNAL 1 RECEPTOR PEX5"/>
    <property type="match status" value="1"/>
</dbReference>
<dbReference type="InterPro" id="IPR011990">
    <property type="entry name" value="TPR-like_helical_dom_sf"/>
</dbReference>
<dbReference type="Pfam" id="PF00515">
    <property type="entry name" value="TPR_1"/>
    <property type="match status" value="1"/>
</dbReference>
<dbReference type="Gene3D" id="1.25.40.10">
    <property type="entry name" value="Tetratricopeptide repeat domain"/>
    <property type="match status" value="1"/>
</dbReference>
<keyword evidence="10" id="KW-1185">Reference proteome</keyword>
<evidence type="ECO:0000256" key="1">
    <source>
        <dbReference type="ARBA" id="ARBA00004275"/>
    </source>
</evidence>